<proteinExistence type="predicted"/>
<reference evidence="1" key="1">
    <citation type="submission" date="2023-07" db="EMBL/GenBank/DDBJ databases">
        <title>Genomic Encyclopedia of Type Strains, Phase IV (KMG-IV): sequencing the most valuable type-strain genomes for metagenomic binning, comparative biology and taxonomic classification.</title>
        <authorList>
            <person name="Goeker M."/>
        </authorList>
    </citation>
    <scope>NUCLEOTIDE SEQUENCE [LARGE SCALE GENOMIC DNA]</scope>
    <source>
        <strain evidence="1">DSM 22019</strain>
    </source>
</reference>
<name>A0ABU0NGU3_9MOLU</name>
<keyword evidence="2" id="KW-1185">Reference proteome</keyword>
<evidence type="ECO:0000313" key="1">
    <source>
        <dbReference type="EMBL" id="MDQ0568124.1"/>
    </source>
</evidence>
<accession>A0ABU0NGU3</accession>
<dbReference type="EMBL" id="JAUSWP010000010">
    <property type="protein sequence ID" value="MDQ0568124.1"/>
    <property type="molecule type" value="Genomic_DNA"/>
</dbReference>
<evidence type="ECO:0000313" key="2">
    <source>
        <dbReference type="Proteomes" id="UP001236620"/>
    </source>
</evidence>
<comment type="caution">
    <text evidence="1">The sequence shown here is derived from an EMBL/GenBank/DDBJ whole genome shotgun (WGS) entry which is preliminary data.</text>
</comment>
<protein>
    <submittedName>
        <fullName evidence="1">Uncharacterized protein</fullName>
    </submittedName>
</protein>
<dbReference type="RefSeq" id="WP_307445601.1">
    <property type="nucleotide sequence ID" value="NZ_JAUSWP010000010.1"/>
</dbReference>
<dbReference type="Proteomes" id="UP001236620">
    <property type="component" value="Unassembled WGS sequence"/>
</dbReference>
<gene>
    <name evidence="1" type="ORF">J2Z63_000774</name>
</gene>
<sequence length="550" mass="63325">MPLESYYNDLKISTSEWSAKGLINQLSDFLDQHNSKIPFLNIQYADAFINSAGSFVCYQDYTNSSKSAYSNVVAYYREIVKEQLIVYLSAKVMQDCFTYLINSDIDDRLVEVDIVTKWFNILKNVFNTDSRLKRENLFKFTKQGYDNVYRLRTTLLNDENLKRQIINSLLTKDTRSWRELQFKYFSFYDFNIYNSVPTYIDGPNKELRTVFLWYWNWRKPTQYPDSWSDVVRSHYYLTKEEPGYNLSFGVTYEHDYTKDDTDIAIITYSNITGFVEGTDLFNNYYVDRTDFTDWTKLSDMYKVKFGDDLKQLSTIQSLSALMFSTKLPKQDLNNVVANKYLGPVFDTDDQSIVDAINNANPNAQLTLDDIDIFDKTSSSAIISSKPDSLFYWSNWFTVRYTFCQNLNDAINNTELGSLPDAKPQTIFDAIKKANPDTTKNLNINDINIWAISPQDGSALITSKNNKFSGQVTVTFTSSFLKDLKKVIKITNLGKIEQNDPTTILAAINSKNPAINLQDTDVTISEITAKSAKITANRNTKFVGEVIVNFE</sequence>
<organism evidence="1 2">
    <name type="scientific">Mycoplasma yeatsii</name>
    <dbReference type="NCBI Taxonomy" id="51365"/>
    <lineage>
        <taxon>Bacteria</taxon>
        <taxon>Bacillati</taxon>
        <taxon>Mycoplasmatota</taxon>
        <taxon>Mollicutes</taxon>
        <taxon>Mycoplasmataceae</taxon>
        <taxon>Mycoplasma</taxon>
    </lineage>
</organism>